<dbReference type="GO" id="GO:0061630">
    <property type="term" value="F:ubiquitin protein ligase activity"/>
    <property type="evidence" value="ECO:0007669"/>
    <property type="project" value="InterPro"/>
</dbReference>
<name>A0AAN7MAS9_TRANT</name>
<dbReference type="PROSITE" id="PS50237">
    <property type="entry name" value="HECT"/>
    <property type="match status" value="1"/>
</dbReference>
<evidence type="ECO:0000313" key="6">
    <source>
        <dbReference type="Proteomes" id="UP001346149"/>
    </source>
</evidence>
<keyword evidence="1" id="KW-0808">Transferase</keyword>
<evidence type="ECO:0000313" key="5">
    <source>
        <dbReference type="EMBL" id="KAK4802164.1"/>
    </source>
</evidence>
<dbReference type="Pfam" id="PF00632">
    <property type="entry name" value="HECT"/>
    <property type="match status" value="1"/>
</dbReference>
<dbReference type="GO" id="GO:0000209">
    <property type="term" value="P:protein polyubiquitination"/>
    <property type="evidence" value="ECO:0007669"/>
    <property type="project" value="TreeGrafter"/>
</dbReference>
<dbReference type="PANTHER" id="PTHR45670">
    <property type="entry name" value="E3 UBIQUITIN-PROTEIN LIGASE TRIP12"/>
    <property type="match status" value="1"/>
</dbReference>
<keyword evidence="2 3" id="KW-0833">Ubl conjugation pathway</keyword>
<dbReference type="AlphaFoldDB" id="A0AAN7MAS9"/>
<dbReference type="Proteomes" id="UP001346149">
    <property type="component" value="Unassembled WGS sequence"/>
</dbReference>
<reference evidence="5 6" key="1">
    <citation type="journal article" date="2023" name="Hortic Res">
        <title>Pangenome of water caltrop reveals structural variations and asymmetric subgenome divergence after allopolyploidization.</title>
        <authorList>
            <person name="Zhang X."/>
            <person name="Chen Y."/>
            <person name="Wang L."/>
            <person name="Yuan Y."/>
            <person name="Fang M."/>
            <person name="Shi L."/>
            <person name="Lu R."/>
            <person name="Comes H.P."/>
            <person name="Ma Y."/>
            <person name="Chen Y."/>
            <person name="Huang G."/>
            <person name="Zhou Y."/>
            <person name="Zheng Z."/>
            <person name="Qiu Y."/>
        </authorList>
    </citation>
    <scope>NUCLEOTIDE SEQUENCE [LARGE SCALE GENOMIC DNA]</scope>
    <source>
        <strain evidence="5">F231</strain>
    </source>
</reference>
<accession>A0AAN7MAS9</accession>
<gene>
    <name evidence="5" type="ORF">SAY86_000367</name>
</gene>
<dbReference type="EMBL" id="JAXQNO010000002">
    <property type="protein sequence ID" value="KAK4802164.1"/>
    <property type="molecule type" value="Genomic_DNA"/>
</dbReference>
<proteinExistence type="predicted"/>
<dbReference type="InterPro" id="IPR045322">
    <property type="entry name" value="HECTD1/TRIP12-like"/>
</dbReference>
<keyword evidence="6" id="KW-1185">Reference proteome</keyword>
<dbReference type="GO" id="GO:0043161">
    <property type="term" value="P:proteasome-mediated ubiquitin-dependent protein catabolic process"/>
    <property type="evidence" value="ECO:0007669"/>
    <property type="project" value="TreeGrafter"/>
</dbReference>
<protein>
    <recommendedName>
        <fullName evidence="4">HECT domain-containing protein</fullName>
    </recommendedName>
</protein>
<organism evidence="5 6">
    <name type="scientific">Trapa natans</name>
    <name type="common">Water chestnut</name>
    <dbReference type="NCBI Taxonomy" id="22666"/>
    <lineage>
        <taxon>Eukaryota</taxon>
        <taxon>Viridiplantae</taxon>
        <taxon>Streptophyta</taxon>
        <taxon>Embryophyta</taxon>
        <taxon>Tracheophyta</taxon>
        <taxon>Spermatophyta</taxon>
        <taxon>Magnoliopsida</taxon>
        <taxon>eudicotyledons</taxon>
        <taxon>Gunneridae</taxon>
        <taxon>Pentapetalae</taxon>
        <taxon>rosids</taxon>
        <taxon>malvids</taxon>
        <taxon>Myrtales</taxon>
        <taxon>Lythraceae</taxon>
        <taxon>Trapa</taxon>
    </lineage>
</organism>
<evidence type="ECO:0000259" key="4">
    <source>
        <dbReference type="PROSITE" id="PS50237"/>
    </source>
</evidence>
<evidence type="ECO:0000256" key="1">
    <source>
        <dbReference type="ARBA" id="ARBA00022679"/>
    </source>
</evidence>
<dbReference type="PANTHER" id="PTHR45670:SF10">
    <property type="entry name" value="E3 UBIQUITIN-PROTEIN LIGASE UPL4"/>
    <property type="match status" value="1"/>
</dbReference>
<dbReference type="InterPro" id="IPR035983">
    <property type="entry name" value="Hect_E3_ubiquitin_ligase"/>
</dbReference>
<comment type="caution">
    <text evidence="3">Lacks conserved residue(s) required for the propagation of feature annotation.</text>
</comment>
<feature type="domain" description="HECT" evidence="4">
    <location>
        <begin position="44"/>
        <end position="104"/>
    </location>
</feature>
<dbReference type="SUPFAM" id="SSF56204">
    <property type="entry name" value="Hect, E3 ligase catalytic domain"/>
    <property type="match status" value="1"/>
</dbReference>
<dbReference type="InterPro" id="IPR000569">
    <property type="entry name" value="HECT_dom"/>
</dbReference>
<sequence length="104" mass="11772">MGRRQQLVRIVRASGIRILRISGIDFSVPGYPNYTLSSYANQSMVNMMNLDDYVSLVVDATVKTGISRQVEVFKSGFDEVFPIRHLQIFSEEELECLLCGEHDA</sequence>
<evidence type="ECO:0000256" key="3">
    <source>
        <dbReference type="PROSITE-ProRule" id="PRU00104"/>
    </source>
</evidence>
<comment type="caution">
    <text evidence="5">The sequence shown here is derived from an EMBL/GenBank/DDBJ whole genome shotgun (WGS) entry which is preliminary data.</text>
</comment>
<evidence type="ECO:0000256" key="2">
    <source>
        <dbReference type="ARBA" id="ARBA00022786"/>
    </source>
</evidence>